<keyword evidence="11" id="KW-1185">Reference proteome</keyword>
<evidence type="ECO:0000256" key="4">
    <source>
        <dbReference type="ARBA" id="ARBA00022729"/>
    </source>
</evidence>
<protein>
    <recommendedName>
        <fullName evidence="3 7">Alpha-galactosidase</fullName>
        <ecNumber evidence="7">3.2.1.-</ecNumber>
    </recommendedName>
</protein>
<dbReference type="FunFam" id="3.20.20.70:FF:000197">
    <property type="entry name" value="Alpha-galactosidase"/>
    <property type="match status" value="1"/>
</dbReference>
<comment type="catalytic activity">
    <reaction evidence="1">
        <text>Hydrolysis of terminal, non-reducing alpha-D-galactose residues in alpha-D-galactosides, including galactose oligosaccharides, galactomannans and galactolipids.</text>
        <dbReference type="EC" id="3.2.1.22"/>
    </reaction>
</comment>
<dbReference type="Gene3D" id="3.20.20.70">
    <property type="entry name" value="Aldolase class I"/>
    <property type="match status" value="1"/>
</dbReference>
<evidence type="ECO:0000259" key="9">
    <source>
        <dbReference type="Pfam" id="PF17801"/>
    </source>
</evidence>
<evidence type="ECO:0000256" key="6">
    <source>
        <dbReference type="ARBA" id="ARBA00023295"/>
    </source>
</evidence>
<dbReference type="GO" id="GO:0009311">
    <property type="term" value="P:oligosaccharide metabolic process"/>
    <property type="evidence" value="ECO:0007669"/>
    <property type="project" value="TreeGrafter"/>
</dbReference>
<dbReference type="Proteomes" id="UP000835052">
    <property type="component" value="Unassembled WGS sequence"/>
</dbReference>
<evidence type="ECO:0000256" key="2">
    <source>
        <dbReference type="ARBA" id="ARBA00009743"/>
    </source>
</evidence>
<keyword evidence="8" id="KW-0472">Membrane</keyword>
<feature type="domain" description="Alpha galactosidase C-terminal" evidence="9">
    <location>
        <begin position="402"/>
        <end position="466"/>
    </location>
</feature>
<dbReference type="InterPro" id="IPR041233">
    <property type="entry name" value="Melibiase_C"/>
</dbReference>
<evidence type="ECO:0000256" key="8">
    <source>
        <dbReference type="SAM" id="Phobius"/>
    </source>
</evidence>
<dbReference type="GO" id="GO:0016139">
    <property type="term" value="P:glycoside catabolic process"/>
    <property type="evidence" value="ECO:0007669"/>
    <property type="project" value="TreeGrafter"/>
</dbReference>
<dbReference type="InterPro" id="IPR000111">
    <property type="entry name" value="Glyco_hydro_27/36_CS"/>
</dbReference>
<dbReference type="PANTHER" id="PTHR11452">
    <property type="entry name" value="ALPHA-GALACTOSIDASE/ALPHA-N-ACETYLGALACTOSAMINIDASE"/>
    <property type="match status" value="1"/>
</dbReference>
<evidence type="ECO:0000256" key="7">
    <source>
        <dbReference type="RuleBase" id="RU361168"/>
    </source>
</evidence>
<reference evidence="10" key="1">
    <citation type="submission" date="2020-10" db="EMBL/GenBank/DDBJ databases">
        <authorList>
            <person name="Kikuchi T."/>
        </authorList>
    </citation>
    <scope>NUCLEOTIDE SEQUENCE</scope>
    <source>
        <strain evidence="10">NKZ352</strain>
    </source>
</reference>
<evidence type="ECO:0000256" key="3">
    <source>
        <dbReference type="ARBA" id="ARBA00012755"/>
    </source>
</evidence>
<dbReference type="CDD" id="cd14792">
    <property type="entry name" value="GH27"/>
    <property type="match status" value="1"/>
</dbReference>
<dbReference type="PROSITE" id="PS00512">
    <property type="entry name" value="ALPHA_GALACTOSIDASE"/>
    <property type="match status" value="1"/>
</dbReference>
<dbReference type="EC" id="3.2.1.-" evidence="7"/>
<dbReference type="OrthoDB" id="5795902at2759"/>
<dbReference type="InterPro" id="IPR013780">
    <property type="entry name" value="Glyco_hydro_b"/>
</dbReference>
<feature type="transmembrane region" description="Helical" evidence="8">
    <location>
        <begin position="61"/>
        <end position="80"/>
    </location>
</feature>
<dbReference type="GO" id="GO:0004557">
    <property type="term" value="F:alpha-galactosidase activity"/>
    <property type="evidence" value="ECO:0007669"/>
    <property type="project" value="UniProtKB-EC"/>
</dbReference>
<dbReference type="InterPro" id="IPR002241">
    <property type="entry name" value="Glyco_hydro_27"/>
</dbReference>
<organism evidence="10 11">
    <name type="scientific">Caenorhabditis auriculariae</name>
    <dbReference type="NCBI Taxonomy" id="2777116"/>
    <lineage>
        <taxon>Eukaryota</taxon>
        <taxon>Metazoa</taxon>
        <taxon>Ecdysozoa</taxon>
        <taxon>Nematoda</taxon>
        <taxon>Chromadorea</taxon>
        <taxon>Rhabditida</taxon>
        <taxon>Rhabditina</taxon>
        <taxon>Rhabditomorpha</taxon>
        <taxon>Rhabditoidea</taxon>
        <taxon>Rhabditidae</taxon>
        <taxon>Peloderinae</taxon>
        <taxon>Caenorhabditis</taxon>
    </lineage>
</organism>
<keyword evidence="5 7" id="KW-0378">Hydrolase</keyword>
<keyword evidence="8" id="KW-0812">Transmembrane</keyword>
<name>A0A8S1GTU4_9PELO</name>
<dbReference type="AlphaFoldDB" id="A0A8S1GTU4"/>
<dbReference type="GO" id="GO:0005737">
    <property type="term" value="C:cytoplasm"/>
    <property type="evidence" value="ECO:0007669"/>
    <property type="project" value="TreeGrafter"/>
</dbReference>
<dbReference type="SUPFAM" id="SSF51445">
    <property type="entry name" value="(Trans)glycosidases"/>
    <property type="match status" value="1"/>
</dbReference>
<proteinExistence type="inferred from homology"/>
<evidence type="ECO:0000256" key="5">
    <source>
        <dbReference type="ARBA" id="ARBA00022801"/>
    </source>
</evidence>
<dbReference type="InterPro" id="IPR017853">
    <property type="entry name" value="GH"/>
</dbReference>
<evidence type="ECO:0000313" key="11">
    <source>
        <dbReference type="Proteomes" id="UP000835052"/>
    </source>
</evidence>
<keyword evidence="4" id="KW-0732">Signal</keyword>
<evidence type="ECO:0000313" key="10">
    <source>
        <dbReference type="EMBL" id="CAD6187007.1"/>
    </source>
</evidence>
<dbReference type="SUPFAM" id="SSF51011">
    <property type="entry name" value="Glycosyl hydrolase domain"/>
    <property type="match status" value="1"/>
</dbReference>
<keyword evidence="6 7" id="KW-0326">Glycosidase</keyword>
<comment type="caution">
    <text evidence="10">The sequence shown here is derived from an EMBL/GenBank/DDBJ whole genome shotgun (WGS) entry which is preliminary data.</text>
</comment>
<gene>
    <name evidence="10" type="ORF">CAUJ_LOCUS2926</name>
</gene>
<evidence type="ECO:0000256" key="1">
    <source>
        <dbReference type="ARBA" id="ARBA00001255"/>
    </source>
</evidence>
<comment type="similarity">
    <text evidence="2 7">Belongs to the glycosyl hydrolase 27 family.</text>
</comment>
<dbReference type="Gene3D" id="2.60.40.1180">
    <property type="entry name" value="Golgi alpha-mannosidase II"/>
    <property type="match status" value="1"/>
</dbReference>
<dbReference type="EMBL" id="CAJGYM010000005">
    <property type="protein sequence ID" value="CAD6187007.1"/>
    <property type="molecule type" value="Genomic_DNA"/>
</dbReference>
<sequence length="661" mass="75564">MQIRWKRGGDVCPLQKKNDDVFPLWNQNDDVSFRKKSRRSSEDVPRIQGPRRPLFLSPRPLICMLFSALLVVFLGFAQSLENGLARKPPMGWMSWAAFYCETDCDQHPRSCISELLYGDMADRLASEGYREAGYVGVHVDDCWMERQRDRSGALVPDRTRFPSGLKSLADYIHDKGLKFGLYEDYGTKTCEGYPGSYGHLKIDAQSFANWTVDYLKLDGCNIDVNLMEKGFPEMQVELNATGRQIVYSCVWPLYLLPKHSEKIDYKYIGDHCNLWRNFDDVKSSWDSITSIIDYYDRNQEKHIPTHGPGRWHDPDMLVIGNENIDVNMATAQMTIWSIWSAPLMISTDLRTIKPEFKKILLNKDVIAVDQDKMGIMGRMIANSSNVFIYLKPISPTADLRSSFAFALLNRNTTHPFSAEFDLESVGLEDAGGYKVTNLWSGEEHGRLLPSDTINMTIPASGAVMFRAVLVDLKPKHHKIDRFLKSGQLLQLRSATTLRKTGKSLCREIPEICRHSEAFVDRVFENITTVTHTSTLTKQVYSYTSEEEPKFENGPSYRVLIRNDKFFDKFLTTLNWHDLGVTKKGEFKLRDVCSNKRLGRIISSDPFDVNVLFFSFNLYELERIPGKAAPVEVPITNDTVVEGSGEINDEVNDEDYLLTYLE</sequence>
<dbReference type="InterPro" id="IPR013785">
    <property type="entry name" value="Aldolase_TIM"/>
</dbReference>
<dbReference type="PANTHER" id="PTHR11452:SF83">
    <property type="entry name" value="ALPHA-GALACTOSIDASE"/>
    <property type="match status" value="1"/>
</dbReference>
<keyword evidence="8" id="KW-1133">Transmembrane helix</keyword>
<dbReference type="PRINTS" id="PR00740">
    <property type="entry name" value="GLHYDRLASE27"/>
</dbReference>
<comment type="subunit">
    <text evidence="7">Homodimer.</text>
</comment>
<accession>A0A8S1GTU4</accession>
<dbReference type="Pfam" id="PF17801">
    <property type="entry name" value="Melibiase_C"/>
    <property type="match status" value="1"/>
</dbReference>
<dbReference type="Pfam" id="PF16499">
    <property type="entry name" value="Melibiase_2"/>
    <property type="match status" value="1"/>
</dbReference>
<keyword evidence="7" id="KW-1015">Disulfide bond</keyword>